<dbReference type="KEGG" id="nnu:104586373"/>
<reference evidence="3" key="1">
    <citation type="submission" date="2025-08" db="UniProtKB">
        <authorList>
            <consortium name="RefSeq"/>
        </authorList>
    </citation>
    <scope>IDENTIFICATION</scope>
</reference>
<protein>
    <submittedName>
        <fullName evidence="3">Uncharacterized protein At3g49055-like</fullName>
    </submittedName>
</protein>
<dbReference type="PANTHER" id="PTHR34937">
    <property type="entry name" value="OS08G0559800 PROTEIN"/>
    <property type="match status" value="1"/>
</dbReference>
<accession>A0A1U7YS87</accession>
<keyword evidence="2" id="KW-1185">Reference proteome</keyword>
<evidence type="ECO:0000313" key="3">
    <source>
        <dbReference type="RefSeq" id="XP_010241882.1"/>
    </source>
</evidence>
<evidence type="ECO:0000313" key="2">
    <source>
        <dbReference type="Proteomes" id="UP000189703"/>
    </source>
</evidence>
<dbReference type="RefSeq" id="XP_010241882.1">
    <property type="nucleotide sequence ID" value="XM_010243580.2"/>
</dbReference>
<dbReference type="OMA" id="HICWPWQ"/>
<name>A0A1U7YS87_NELNU</name>
<proteinExistence type="predicted"/>
<feature type="coiled-coil region" evidence="1">
    <location>
        <begin position="80"/>
        <end position="139"/>
    </location>
</feature>
<dbReference type="InterPro" id="IPR040300">
    <property type="entry name" value="At3g49055-like"/>
</dbReference>
<organism evidence="2 3">
    <name type="scientific">Nelumbo nucifera</name>
    <name type="common">Sacred lotus</name>
    <dbReference type="NCBI Taxonomy" id="4432"/>
    <lineage>
        <taxon>Eukaryota</taxon>
        <taxon>Viridiplantae</taxon>
        <taxon>Streptophyta</taxon>
        <taxon>Embryophyta</taxon>
        <taxon>Tracheophyta</taxon>
        <taxon>Spermatophyta</taxon>
        <taxon>Magnoliopsida</taxon>
        <taxon>Proteales</taxon>
        <taxon>Nelumbonaceae</taxon>
        <taxon>Nelumbo</taxon>
    </lineage>
</organism>
<dbReference type="GeneID" id="104586373"/>
<dbReference type="OrthoDB" id="1925974at2759"/>
<dbReference type="PANTHER" id="PTHR34937:SF2">
    <property type="entry name" value="OS08G0559800 PROTEIN"/>
    <property type="match status" value="1"/>
</dbReference>
<dbReference type="eggNOG" id="ENOG502QUP5">
    <property type="taxonomic scope" value="Eukaryota"/>
</dbReference>
<dbReference type="FunCoup" id="A0A1U7YS87">
    <property type="interactions" value="527"/>
</dbReference>
<sequence length="538" mass="62401">MENVHEDTREDGFSNDDQNHCDHLCESQIEDNALLNELEALRISYRDLQSRSVVMEDNLILLQQQKDEALKHNFDLVKSLEEISSERDALQSELHGLEVSAKEREDELIRDRDEQFKEKLDLRNEVEACRERISVLLEERSKRIGVFSRSQDLLHLVRECLMRITERINEEKSESVIEEDEQIREESDLDEESKGFLSESMVIHKLTLALELRLVEYKEMRRKEKKELENSVVSLTEENRDVNSLLRIALVEKESVERALNKLKGGEHRRVAILQIAERGLQKVGFGFMMGASSGEATDNSSPNTCNKSDSSECEEESVSLASTVEKIMKNLRLEITQLKKSLDESRSDAERLQSLTEKQTQEIADNRLYIKELEERESRLVQNVEELIMEIAEAEEEIARWREACELEVEAGKNAIEERDREAELLREELEKTKASLDLSNSKLKLKEELAAAAMAAQAAAERSLQLADSRAAGFRERIEELTRQLEEVDNRRDQSNRYKLRHICWPWHALKVNPSTRRQKVRRMLPEMEALLNCSI</sequence>
<feature type="coiled-coil region" evidence="1">
    <location>
        <begin position="322"/>
        <end position="500"/>
    </location>
</feature>
<feature type="coiled-coil region" evidence="1">
    <location>
        <begin position="218"/>
        <end position="245"/>
    </location>
</feature>
<dbReference type="InParanoid" id="A0A1U7YS87"/>
<keyword evidence="1" id="KW-0175">Coiled coil</keyword>
<dbReference type="STRING" id="4432.A0A1U7YS87"/>
<dbReference type="AlphaFoldDB" id="A0A1U7YS87"/>
<gene>
    <name evidence="3" type="primary">LOC104586373</name>
</gene>
<dbReference type="Proteomes" id="UP000189703">
    <property type="component" value="Unplaced"/>
</dbReference>
<evidence type="ECO:0000256" key="1">
    <source>
        <dbReference type="SAM" id="Coils"/>
    </source>
</evidence>